<name>A0A376AFX1_9HYPH</name>
<evidence type="ECO:0000313" key="1">
    <source>
        <dbReference type="EMBL" id="SSC66624.1"/>
    </source>
</evidence>
<keyword evidence="2" id="KW-1185">Reference proteome</keyword>
<gene>
    <name evidence="1" type="ORF">RHIZ70_2332</name>
</gene>
<evidence type="ECO:0008006" key="3">
    <source>
        <dbReference type="Google" id="ProtNLM"/>
    </source>
</evidence>
<dbReference type="GO" id="GO:0016706">
    <property type="term" value="F:2-oxoglutarate-dependent dioxygenase activity"/>
    <property type="evidence" value="ECO:0007669"/>
    <property type="project" value="UniProtKB-ARBA"/>
</dbReference>
<proteinExistence type="predicted"/>
<evidence type="ECO:0000313" key="2">
    <source>
        <dbReference type="Proteomes" id="UP000254764"/>
    </source>
</evidence>
<protein>
    <recommendedName>
        <fullName evidence="3">Phytanoyl-CoA dioxygenase</fullName>
    </recommendedName>
</protein>
<organism evidence="1 2">
    <name type="scientific">Ciceribacter selenitireducens ATCC BAA-1503</name>
    <dbReference type="NCBI Taxonomy" id="1336235"/>
    <lineage>
        <taxon>Bacteria</taxon>
        <taxon>Pseudomonadati</taxon>
        <taxon>Pseudomonadota</taxon>
        <taxon>Alphaproteobacteria</taxon>
        <taxon>Hyphomicrobiales</taxon>
        <taxon>Rhizobiaceae</taxon>
        <taxon>Ciceribacter</taxon>
    </lineage>
</organism>
<dbReference type="OrthoDB" id="547161at2"/>
<dbReference type="AlphaFoldDB" id="A0A376AFX1"/>
<dbReference type="STRING" id="1336235.GCA_000518785_00340"/>
<accession>A0A376AFX1</accession>
<dbReference type="RefSeq" id="WP_115669388.1">
    <property type="nucleotide sequence ID" value="NZ_UEYP01000002.1"/>
</dbReference>
<dbReference type="Gene3D" id="2.60.120.620">
    <property type="entry name" value="q2cbj1_9rhob like domain"/>
    <property type="match status" value="1"/>
</dbReference>
<dbReference type="Pfam" id="PF05721">
    <property type="entry name" value="PhyH"/>
    <property type="match status" value="1"/>
</dbReference>
<dbReference type="InterPro" id="IPR008775">
    <property type="entry name" value="Phytyl_CoA_dOase-like"/>
</dbReference>
<sequence length="347" mass="39211">MALKLKDILLSPWYAIEILTGEKSFSNNPIIGSEALNRRGLHVWRVKAAARMVDYRRRKLEHLVAPADRQAYAENGYIEKRNLVPADQFRRLVAEIEGLQVPAREMYEGNAVTRRTPLTPEVVAKLPAVKAFLESPEWTNLIRYIGGFDVEPVISVQTIFADASPKEKGKDPQTNLHMDTFHSTVKAWFFLHDVPVEEGPFTYVKGSHKLTRRRLAWHKRKSILASRNHGGGAFRLSPDELKYLHLPEPTVFSVPANTLVVGDTFGFHARGASAHPSIRVEIYASQRPNPFLPFIHLDTAALPFVKGRKQVIPWIFEDLGVKLGLAKRKWFPIGNPRPGEPVPSAKR</sequence>
<dbReference type="Proteomes" id="UP000254764">
    <property type="component" value="Unassembled WGS sequence"/>
</dbReference>
<dbReference type="EMBL" id="UEYP01000002">
    <property type="protein sequence ID" value="SSC66624.1"/>
    <property type="molecule type" value="Genomic_DNA"/>
</dbReference>
<reference evidence="2" key="1">
    <citation type="submission" date="2018-07" db="EMBL/GenBank/DDBJ databases">
        <authorList>
            <person name="Peiro R."/>
            <person name="Begona"/>
            <person name="Cbmso G."/>
            <person name="Lopez M."/>
            <person name="Gonzalez S."/>
        </authorList>
    </citation>
    <scope>NUCLEOTIDE SEQUENCE [LARGE SCALE GENOMIC DNA]</scope>
</reference>
<dbReference type="SUPFAM" id="SSF51197">
    <property type="entry name" value="Clavaminate synthase-like"/>
    <property type="match status" value="1"/>
</dbReference>